<organism evidence="13">
    <name type="scientific">Gongylonema pulchrum</name>
    <dbReference type="NCBI Taxonomy" id="637853"/>
    <lineage>
        <taxon>Eukaryota</taxon>
        <taxon>Metazoa</taxon>
        <taxon>Ecdysozoa</taxon>
        <taxon>Nematoda</taxon>
        <taxon>Chromadorea</taxon>
        <taxon>Rhabditida</taxon>
        <taxon>Spirurina</taxon>
        <taxon>Spiruromorpha</taxon>
        <taxon>Spiruroidea</taxon>
        <taxon>Gongylonematidae</taxon>
        <taxon>Gongylonema</taxon>
    </lineage>
</organism>
<dbReference type="EC" id="2.4.1.221" evidence="3"/>
<evidence type="ECO:0000256" key="4">
    <source>
        <dbReference type="ARBA" id="ARBA00022679"/>
    </source>
</evidence>
<reference evidence="13" key="1">
    <citation type="submission" date="2016-06" db="UniProtKB">
        <authorList>
            <consortium name="WormBaseParasite"/>
        </authorList>
    </citation>
    <scope>IDENTIFICATION</scope>
</reference>
<proteinExistence type="inferred from homology"/>
<comment type="catalytic activity">
    <reaction evidence="11">
        <text>L-threonyl-[protein] + GDP-beta-L-fucose = 3-O-(alpha-L-fucosyl)-L-threonyl-[protein] + GDP + H(+)</text>
        <dbReference type="Rhea" id="RHEA:70491"/>
        <dbReference type="Rhea" id="RHEA-COMP:11060"/>
        <dbReference type="Rhea" id="RHEA-COMP:17915"/>
        <dbReference type="ChEBI" id="CHEBI:15378"/>
        <dbReference type="ChEBI" id="CHEBI:30013"/>
        <dbReference type="ChEBI" id="CHEBI:57273"/>
        <dbReference type="ChEBI" id="CHEBI:58189"/>
        <dbReference type="ChEBI" id="CHEBI:189631"/>
        <dbReference type="EC" id="2.4.1.221"/>
    </reaction>
    <physiologicalReaction direction="left-to-right" evidence="11">
        <dbReference type="Rhea" id="RHEA:70492"/>
    </physiologicalReaction>
</comment>
<dbReference type="PANTHER" id="PTHR13398:SF0">
    <property type="entry name" value="GDP-FUCOSE PROTEIN O-FUCOSYLTRANSFERASE 2"/>
    <property type="match status" value="1"/>
</dbReference>
<protein>
    <recommendedName>
        <fullName evidence="9">GDP-fucose protein O-fucosyltransferase 2</fullName>
        <ecNumber evidence="3">2.4.1.221</ecNumber>
    </recommendedName>
    <alternativeName>
        <fullName evidence="10">Peptide-O-fucosyltransferase 2</fullName>
    </alternativeName>
</protein>
<dbReference type="Pfam" id="PF10250">
    <property type="entry name" value="O-FucT"/>
    <property type="match status" value="1"/>
</dbReference>
<dbReference type="InterPro" id="IPR019378">
    <property type="entry name" value="GDP-Fuc_O-FucTrfase"/>
</dbReference>
<name>A0A183E6C9_9BILA</name>
<keyword evidence="4" id="KW-0808">Transferase</keyword>
<evidence type="ECO:0000256" key="9">
    <source>
        <dbReference type="ARBA" id="ARBA00026232"/>
    </source>
</evidence>
<evidence type="ECO:0000256" key="3">
    <source>
        <dbReference type="ARBA" id="ARBA00012196"/>
    </source>
</evidence>
<dbReference type="Gene3D" id="3.40.50.11350">
    <property type="match status" value="1"/>
</dbReference>
<dbReference type="WBParaSite" id="GPUH_0001654201-mRNA-1">
    <property type="protein sequence ID" value="GPUH_0001654201-mRNA-1"/>
    <property type="gene ID" value="GPUH_0001654201"/>
</dbReference>
<evidence type="ECO:0000256" key="2">
    <source>
        <dbReference type="ARBA" id="ARBA00004922"/>
    </source>
</evidence>
<dbReference type="PANTHER" id="PTHR13398">
    <property type="entry name" value="GDP-FUCOSE PROTEIN O-FUCOSYLTRANSFERASE 2"/>
    <property type="match status" value="1"/>
</dbReference>
<comment type="similarity">
    <text evidence="8">Belongs to the glycosyltransferase 68 family.</text>
</comment>
<dbReference type="GO" id="GO:0046922">
    <property type="term" value="F:peptide-O-fucosyltransferase activity"/>
    <property type="evidence" value="ECO:0007669"/>
    <property type="project" value="UniProtKB-EC"/>
</dbReference>
<evidence type="ECO:0000256" key="6">
    <source>
        <dbReference type="ARBA" id="ARBA00023253"/>
    </source>
</evidence>
<evidence type="ECO:0000256" key="5">
    <source>
        <dbReference type="ARBA" id="ARBA00022824"/>
    </source>
</evidence>
<keyword evidence="5" id="KW-0256">Endoplasmic reticulum</keyword>
<keyword evidence="6" id="KW-0294">Fucose metabolism</keyword>
<dbReference type="InterPro" id="IPR045130">
    <property type="entry name" value="OFUT2-like"/>
</dbReference>
<accession>A0A183E6C9</accession>
<comment type="pathway">
    <text evidence="2">Protein modification; protein glycosylation.</text>
</comment>
<comment type="subcellular location">
    <subcellularLocation>
        <location evidence="1">Endoplasmic reticulum</location>
    </subcellularLocation>
</comment>
<dbReference type="AlphaFoldDB" id="A0A183E6C9"/>
<dbReference type="GO" id="GO:0005783">
    <property type="term" value="C:endoplasmic reticulum"/>
    <property type="evidence" value="ECO:0007669"/>
    <property type="project" value="UniProtKB-SubCell"/>
</dbReference>
<sequence>LAEQVLSTVFLSTDAPAEEVNTLTDLLPSNVRVEQFLNETSLNDGEVSIIDQWICAHARYFIGTHASTFSYRIQEDREILGFAPETTFNRLCPDSDANCEQPARWMIVYESSREQYV</sequence>
<evidence type="ECO:0000313" key="13">
    <source>
        <dbReference type="WBParaSite" id="GPUH_0001654201-mRNA-1"/>
    </source>
</evidence>
<evidence type="ECO:0000256" key="8">
    <source>
        <dbReference type="ARBA" id="ARBA00025803"/>
    </source>
</evidence>
<evidence type="ECO:0000256" key="12">
    <source>
        <dbReference type="ARBA" id="ARBA00048647"/>
    </source>
</evidence>
<dbReference type="GO" id="GO:0006004">
    <property type="term" value="P:fucose metabolic process"/>
    <property type="evidence" value="ECO:0007669"/>
    <property type="project" value="UniProtKB-KW"/>
</dbReference>
<comment type="catalytic activity">
    <reaction evidence="12">
        <text>L-seryl-[protein] + GDP-beta-L-fucose = 3-O-(alpha-L-fucosyl)-L-seryl-[protein] + GDP + H(+)</text>
        <dbReference type="Rhea" id="RHEA:63644"/>
        <dbReference type="Rhea" id="RHEA-COMP:9863"/>
        <dbReference type="Rhea" id="RHEA-COMP:17914"/>
        <dbReference type="ChEBI" id="CHEBI:15378"/>
        <dbReference type="ChEBI" id="CHEBI:29999"/>
        <dbReference type="ChEBI" id="CHEBI:57273"/>
        <dbReference type="ChEBI" id="CHEBI:58189"/>
        <dbReference type="ChEBI" id="CHEBI:189632"/>
        <dbReference type="EC" id="2.4.1.221"/>
    </reaction>
    <physiologicalReaction direction="left-to-right" evidence="12">
        <dbReference type="Rhea" id="RHEA:63645"/>
    </physiologicalReaction>
</comment>
<evidence type="ECO:0000256" key="10">
    <source>
        <dbReference type="ARBA" id="ARBA00033083"/>
    </source>
</evidence>
<evidence type="ECO:0000256" key="11">
    <source>
        <dbReference type="ARBA" id="ARBA00047273"/>
    </source>
</evidence>
<evidence type="ECO:0000256" key="7">
    <source>
        <dbReference type="ARBA" id="ARBA00023277"/>
    </source>
</evidence>
<keyword evidence="7" id="KW-0119">Carbohydrate metabolism</keyword>
<evidence type="ECO:0000256" key="1">
    <source>
        <dbReference type="ARBA" id="ARBA00004240"/>
    </source>
</evidence>